<evidence type="ECO:0000313" key="2">
    <source>
        <dbReference type="Proteomes" id="UP000316584"/>
    </source>
</evidence>
<dbReference type="AlphaFoldDB" id="A0A518N2Q1"/>
<dbReference type="InterPro" id="IPR014710">
    <property type="entry name" value="RmlC-like_jellyroll"/>
</dbReference>
<name>A0A518N2Q1_9GAMM</name>
<dbReference type="KEGG" id="lug:FPZ22_04215"/>
<organism evidence="1 2">
    <name type="scientific">Luteimonas granuli</name>
    <dbReference type="NCBI Taxonomy" id="1176533"/>
    <lineage>
        <taxon>Bacteria</taxon>
        <taxon>Pseudomonadati</taxon>
        <taxon>Pseudomonadota</taxon>
        <taxon>Gammaproteobacteria</taxon>
        <taxon>Lysobacterales</taxon>
        <taxon>Lysobacteraceae</taxon>
        <taxon>Luteimonas</taxon>
    </lineage>
</organism>
<dbReference type="Proteomes" id="UP000316584">
    <property type="component" value="Chromosome"/>
</dbReference>
<dbReference type="Pfam" id="PF05962">
    <property type="entry name" value="HutD"/>
    <property type="match status" value="1"/>
</dbReference>
<dbReference type="InterPro" id="IPR011051">
    <property type="entry name" value="RmlC_Cupin_sf"/>
</dbReference>
<reference evidence="1 2" key="1">
    <citation type="submission" date="2019-07" db="EMBL/GenBank/DDBJ databases">
        <title>Full genome sequence of Luteimonas sp. Gr-4.</title>
        <authorList>
            <person name="Im W.-T."/>
        </authorList>
    </citation>
    <scope>NUCLEOTIDE SEQUENCE [LARGE SCALE GENOMIC DNA]</scope>
    <source>
        <strain evidence="1 2">Gr-4</strain>
    </source>
</reference>
<proteinExistence type="predicted"/>
<dbReference type="PANTHER" id="PTHR37943:SF1">
    <property type="entry name" value="PROTEIN VES"/>
    <property type="match status" value="1"/>
</dbReference>
<dbReference type="EMBL" id="CP042218">
    <property type="protein sequence ID" value="QDW66188.1"/>
    <property type="molecule type" value="Genomic_DNA"/>
</dbReference>
<evidence type="ECO:0000313" key="1">
    <source>
        <dbReference type="EMBL" id="QDW66188.1"/>
    </source>
</evidence>
<dbReference type="PANTHER" id="PTHR37943">
    <property type="entry name" value="PROTEIN VES"/>
    <property type="match status" value="1"/>
</dbReference>
<protein>
    <submittedName>
        <fullName evidence="1">HutD family protein</fullName>
    </submittedName>
</protein>
<keyword evidence="2" id="KW-1185">Reference proteome</keyword>
<dbReference type="RefSeq" id="WP_144890692.1">
    <property type="nucleotide sequence ID" value="NZ_CP042218.1"/>
</dbReference>
<sequence>MSDGIAFARHLPAHGYRRLRWRNGLGWTREIHAAEDGGGGWDWRLSIAEIEADGPYSVFPGVEREQVLLSGGGLALDFGGGDERRLAPPHGRQRFPGDVPVEARLEAGRVEVFNLMWQPRRVAARLWHRPLVGSMLLFVDPGTTWAVHVMAGRAELGGGDAHTLLEAGDTALLASHAGRGRQLVEGAGELLLVRVEPAAR</sequence>
<dbReference type="InterPro" id="IPR010282">
    <property type="entry name" value="Uncharacterised_HutD/Ves"/>
</dbReference>
<accession>A0A518N2Q1</accession>
<dbReference type="SUPFAM" id="SSF51182">
    <property type="entry name" value="RmlC-like cupins"/>
    <property type="match status" value="1"/>
</dbReference>
<dbReference type="Gene3D" id="2.60.120.10">
    <property type="entry name" value="Jelly Rolls"/>
    <property type="match status" value="1"/>
</dbReference>
<dbReference type="OrthoDB" id="9800082at2"/>
<gene>
    <name evidence="1" type="ORF">FPZ22_04215</name>
</gene>
<dbReference type="CDD" id="cd20293">
    <property type="entry name" value="cupin_HutD_N"/>
    <property type="match status" value="1"/>
</dbReference>